<dbReference type="InterPro" id="IPR000209">
    <property type="entry name" value="Peptidase_S8/S53_dom"/>
</dbReference>
<keyword evidence="9" id="KW-1185">Reference proteome</keyword>
<protein>
    <submittedName>
        <fullName evidence="8">S8 family peptidase</fullName>
        <ecNumber evidence="8">3.4.-.-</ecNumber>
    </submittedName>
</protein>
<gene>
    <name evidence="8" type="ORF">ACFQZ8_04240</name>
</gene>
<feature type="active site" description="Charge relay system" evidence="5">
    <location>
        <position position="43"/>
    </location>
</feature>
<evidence type="ECO:0000313" key="9">
    <source>
        <dbReference type="Proteomes" id="UP001597053"/>
    </source>
</evidence>
<dbReference type="Gene3D" id="3.40.50.200">
    <property type="entry name" value="Peptidase S8/S53 domain"/>
    <property type="match status" value="1"/>
</dbReference>
<evidence type="ECO:0000256" key="5">
    <source>
        <dbReference type="PROSITE-ProRule" id="PRU01240"/>
    </source>
</evidence>
<dbReference type="InterPro" id="IPR015500">
    <property type="entry name" value="Peptidase_S8_subtilisin-rel"/>
</dbReference>
<dbReference type="PANTHER" id="PTHR43806">
    <property type="entry name" value="PEPTIDASE S8"/>
    <property type="match status" value="1"/>
</dbReference>
<dbReference type="EC" id="3.4.-.-" evidence="8"/>
<proteinExistence type="inferred from homology"/>
<keyword evidence="2 5" id="KW-0645">Protease</keyword>
<feature type="domain" description="Peptidase S8/S53" evidence="7">
    <location>
        <begin position="34"/>
        <end position="285"/>
    </location>
</feature>
<feature type="active site" description="Charge relay system" evidence="5">
    <location>
        <position position="252"/>
    </location>
</feature>
<dbReference type="SUPFAM" id="SSF52743">
    <property type="entry name" value="Subtilisin-like"/>
    <property type="match status" value="1"/>
</dbReference>
<dbReference type="InterPro" id="IPR036852">
    <property type="entry name" value="Peptidase_S8/S53_dom_sf"/>
</dbReference>
<evidence type="ECO:0000256" key="2">
    <source>
        <dbReference type="ARBA" id="ARBA00022670"/>
    </source>
</evidence>
<evidence type="ECO:0000256" key="3">
    <source>
        <dbReference type="ARBA" id="ARBA00022801"/>
    </source>
</evidence>
<dbReference type="PRINTS" id="PR00723">
    <property type="entry name" value="SUBTILISIN"/>
</dbReference>
<evidence type="ECO:0000256" key="6">
    <source>
        <dbReference type="RuleBase" id="RU003355"/>
    </source>
</evidence>
<evidence type="ECO:0000259" key="7">
    <source>
        <dbReference type="Pfam" id="PF00082"/>
    </source>
</evidence>
<feature type="non-terminal residue" evidence="8">
    <location>
        <position position="1"/>
    </location>
</feature>
<keyword evidence="3 5" id="KW-0378">Hydrolase</keyword>
<dbReference type="InterPro" id="IPR050131">
    <property type="entry name" value="Peptidase_S8_subtilisin-like"/>
</dbReference>
<feature type="active site" description="Charge relay system" evidence="5">
    <location>
        <position position="75"/>
    </location>
</feature>
<accession>A0ABW2ZXR8</accession>
<sequence length="912" mass="95300">GVARIRLDGLAHATLDQSVKQIGAPTAWEAGYDGEGVQVAVLDTGIATTHADLATQVLAAKNFTDSADEQDHFGHGTHVASTVAGTGAASDGKYRGVAPGARLINGKVMNDDGFGVDSWIVAGMEWAVEQGADIVNMSLGETDQPGVSPVEEAVDRLSDQALFVIAAGNDGPVDGTLGSPASVEDALSVGAVDRTGALAEFSSRGPRKGDGGLKPDITGPGVGIVAAGAAGSRIDSYSPHPAPGYIPMSGTSMATPHVAGAAAILRQEHPDWPPAQIKSALVGSAMPGPYTPMEGGSGIVNLTAAIAQDVIAEHSSLSFGAALWPHDDDAPLTKTLTYRNLGTKPVTLDLAVEGTGPDGASAPVGFFSFSATQVTVPAGGIASVDVVADTRLGGDLFGVYDLAITATGDGTTVRTVGAVNREEQMHELTFKATARDGSVPLKDKWYGWVYDFDRGIMTKVSGDAGTATLRMHAGTYTVLGNVPLIEPATLQYIGDDWVAAPEMRLTEDTTIEIDARTTRPIDIKAPDPGAVLTTAYATVTGPDGVNPVSMYVQEFPQGFRTRWVGPKPPAGTAYTHLIANLVNQTTGVAYHLTDLAEGFYTGLDLHPSVGDLARIDVDAGSSAPNRWGVFYSAPSIKAPVPSDSPDLPMTNTVYLTGNQRWQRMFEQRFGAVEAAYAQPFRYYKAGHTYREHWNEPVFGPSLVADAITGAPAGLTRDGDRLSGAINPFADGAGHDGTSQYDAASSSTVLYRNGKEYARVTDILDANSFDLPPGEATYELVTTADRTAAGTFAVSKKVVWAATFTSAHTKAPTPIPVGVVRYEPKLRPDGTAAAGARGEVKVDVQGSTGSWKPASLKVYASYDHGATWHRLVVAHGAVSVVNPAAGGSVSFKAEFRNRNRTFSQTIVDAYTTS</sequence>
<dbReference type="PANTHER" id="PTHR43806:SF65">
    <property type="entry name" value="SERINE PROTEASE APRX"/>
    <property type="match status" value="1"/>
</dbReference>
<dbReference type="EMBL" id="JBHTHM010000092">
    <property type="protein sequence ID" value="MFD0783136.1"/>
    <property type="molecule type" value="Genomic_DNA"/>
</dbReference>
<dbReference type="PROSITE" id="PS00138">
    <property type="entry name" value="SUBTILASE_SER"/>
    <property type="match status" value="1"/>
</dbReference>
<dbReference type="PROSITE" id="PS51892">
    <property type="entry name" value="SUBTILASE"/>
    <property type="match status" value="1"/>
</dbReference>
<comment type="caution">
    <text evidence="8">The sequence shown here is derived from an EMBL/GenBank/DDBJ whole genome shotgun (WGS) entry which is preliminary data.</text>
</comment>
<dbReference type="InterPro" id="IPR023827">
    <property type="entry name" value="Peptidase_S8_Asp-AS"/>
</dbReference>
<evidence type="ECO:0000256" key="4">
    <source>
        <dbReference type="ARBA" id="ARBA00022825"/>
    </source>
</evidence>
<comment type="similarity">
    <text evidence="1 5 6">Belongs to the peptidase S8 family.</text>
</comment>
<evidence type="ECO:0000313" key="8">
    <source>
        <dbReference type="EMBL" id="MFD0783136.1"/>
    </source>
</evidence>
<name>A0ABW2ZXR8_9ACTN</name>
<reference evidence="9" key="1">
    <citation type="journal article" date="2019" name="Int. J. Syst. Evol. Microbiol.">
        <title>The Global Catalogue of Microorganisms (GCM) 10K type strain sequencing project: providing services to taxonomists for standard genome sequencing and annotation.</title>
        <authorList>
            <consortium name="The Broad Institute Genomics Platform"/>
            <consortium name="The Broad Institute Genome Sequencing Center for Infectious Disease"/>
            <person name="Wu L."/>
            <person name="Ma J."/>
        </authorList>
    </citation>
    <scope>NUCLEOTIDE SEQUENCE [LARGE SCALE GENOMIC DNA]</scope>
    <source>
        <strain evidence="9">JCM 32148</strain>
    </source>
</reference>
<dbReference type="CDD" id="cd07487">
    <property type="entry name" value="Peptidases_S8_1"/>
    <property type="match status" value="1"/>
</dbReference>
<dbReference type="InterPro" id="IPR023828">
    <property type="entry name" value="Peptidase_S8_Ser-AS"/>
</dbReference>
<dbReference type="InterPro" id="IPR022398">
    <property type="entry name" value="Peptidase_S8_His-AS"/>
</dbReference>
<dbReference type="PROSITE" id="PS00136">
    <property type="entry name" value="SUBTILASE_ASP"/>
    <property type="match status" value="1"/>
</dbReference>
<keyword evidence="4 5" id="KW-0720">Serine protease</keyword>
<dbReference type="GO" id="GO:0016787">
    <property type="term" value="F:hydrolase activity"/>
    <property type="evidence" value="ECO:0007669"/>
    <property type="project" value="UniProtKB-KW"/>
</dbReference>
<evidence type="ECO:0000256" key="1">
    <source>
        <dbReference type="ARBA" id="ARBA00011073"/>
    </source>
</evidence>
<dbReference type="PROSITE" id="PS00137">
    <property type="entry name" value="SUBTILASE_HIS"/>
    <property type="match status" value="1"/>
</dbReference>
<dbReference type="Proteomes" id="UP001597053">
    <property type="component" value="Unassembled WGS sequence"/>
</dbReference>
<organism evidence="8 9">
    <name type="scientific">Micromonospora azadirachtae</name>
    <dbReference type="NCBI Taxonomy" id="1970735"/>
    <lineage>
        <taxon>Bacteria</taxon>
        <taxon>Bacillati</taxon>
        <taxon>Actinomycetota</taxon>
        <taxon>Actinomycetes</taxon>
        <taxon>Micromonosporales</taxon>
        <taxon>Micromonosporaceae</taxon>
        <taxon>Micromonospora</taxon>
    </lineage>
</organism>
<dbReference type="Pfam" id="PF00082">
    <property type="entry name" value="Peptidase_S8"/>
    <property type="match status" value="1"/>
</dbReference>